<reference evidence="4 5" key="1">
    <citation type="submission" date="2020-04" db="EMBL/GenBank/DDBJ databases">
        <title>Description of novel Gluconacetobacter.</title>
        <authorList>
            <person name="Sombolestani A."/>
        </authorList>
    </citation>
    <scope>NUCLEOTIDE SEQUENCE [LARGE SCALE GENOMIC DNA]</scope>
    <source>
        <strain evidence="3 4">LMG 1728</strain>
        <strain evidence="2 5">LMG 1731</strain>
    </source>
</reference>
<dbReference type="Pfam" id="PF04773">
    <property type="entry name" value="FecR"/>
    <property type="match status" value="1"/>
</dbReference>
<evidence type="ECO:0000313" key="3">
    <source>
        <dbReference type="EMBL" id="MBB2194097.1"/>
    </source>
</evidence>
<dbReference type="EMBL" id="JABEQN010000011">
    <property type="protein sequence ID" value="MBB2194097.1"/>
    <property type="molecule type" value="Genomic_DNA"/>
</dbReference>
<dbReference type="RefSeq" id="WP_182974034.1">
    <property type="nucleotide sequence ID" value="NZ_JABEQN010000011.1"/>
</dbReference>
<feature type="domain" description="FecR protein" evidence="1">
    <location>
        <begin position="137"/>
        <end position="226"/>
    </location>
</feature>
<dbReference type="Gene3D" id="3.55.50.30">
    <property type="match status" value="1"/>
</dbReference>
<evidence type="ECO:0000259" key="1">
    <source>
        <dbReference type="Pfam" id="PF04773"/>
    </source>
</evidence>
<dbReference type="InterPro" id="IPR012373">
    <property type="entry name" value="Ferrdict_sens_TM"/>
</dbReference>
<dbReference type="InterPro" id="IPR006860">
    <property type="entry name" value="FecR"/>
</dbReference>
<dbReference type="PANTHER" id="PTHR30273">
    <property type="entry name" value="PERIPLASMIC SIGNAL SENSOR AND SIGMA FACTOR ACTIVATOR FECR-RELATED"/>
    <property type="match status" value="1"/>
</dbReference>
<dbReference type="Proteomes" id="UP000540490">
    <property type="component" value="Unassembled WGS sequence"/>
</dbReference>
<accession>A0A7W4IL28</accession>
<dbReference type="Proteomes" id="UP000561077">
    <property type="component" value="Unassembled WGS sequence"/>
</dbReference>
<dbReference type="AlphaFoldDB" id="A0A7W4IL28"/>
<dbReference type="EMBL" id="JABEQO010000011">
    <property type="protein sequence ID" value="MBB2164840.1"/>
    <property type="molecule type" value="Genomic_DNA"/>
</dbReference>
<evidence type="ECO:0000313" key="2">
    <source>
        <dbReference type="EMBL" id="MBB2164840.1"/>
    </source>
</evidence>
<dbReference type="Gene3D" id="2.60.120.1440">
    <property type="match status" value="1"/>
</dbReference>
<evidence type="ECO:0000313" key="5">
    <source>
        <dbReference type="Proteomes" id="UP000561077"/>
    </source>
</evidence>
<dbReference type="PANTHER" id="PTHR30273:SF2">
    <property type="entry name" value="PROTEIN FECR"/>
    <property type="match status" value="1"/>
</dbReference>
<dbReference type="PIRSF" id="PIRSF018266">
    <property type="entry name" value="FecR"/>
    <property type="match status" value="1"/>
</dbReference>
<protein>
    <recommendedName>
        <fullName evidence="1">FecR protein domain-containing protein</fullName>
    </recommendedName>
</protein>
<evidence type="ECO:0000313" key="4">
    <source>
        <dbReference type="Proteomes" id="UP000540490"/>
    </source>
</evidence>
<keyword evidence="4" id="KW-1185">Reference proteome</keyword>
<sequence length="343" mass="37813">MTSPTEREQAENEAAEWLLVLAEHLDDEIVRERFELWCHKTSFNAEIWERTRRAYDLVGRAPAEHQEHWSSYATEGRTKRALPTVRPGKQGVIPPPSRLPIKPRGVWIGALCAVCSLAAVVVLSTDLPLRLQADAMSGTGQTRDITLADGSKVMLAPRSAIAFAFRNGRRDVRLLRGEAFFEVVHNAEHPFSVATDHMTVTDVGTAFDVARNTDSALVSVEQGKVNVRSVSAASSVSFDLEAGEAAHVPDMGIVAHEHVDATEVATWRSGALIVRDQSAEQVINALRNYYHGAVLLHAPVFAKRRVTGVFDLRHPEQTLRELAVSHAANVRRMSPWLLVVTDG</sequence>
<dbReference type="GO" id="GO:0016989">
    <property type="term" value="F:sigma factor antagonist activity"/>
    <property type="evidence" value="ECO:0007669"/>
    <property type="project" value="TreeGrafter"/>
</dbReference>
<organism evidence="2 5">
    <name type="scientific">Gluconacetobacter dulcium</name>
    <dbReference type="NCBI Taxonomy" id="2729096"/>
    <lineage>
        <taxon>Bacteria</taxon>
        <taxon>Pseudomonadati</taxon>
        <taxon>Pseudomonadota</taxon>
        <taxon>Alphaproteobacteria</taxon>
        <taxon>Acetobacterales</taxon>
        <taxon>Acetobacteraceae</taxon>
        <taxon>Gluconacetobacter</taxon>
    </lineage>
</organism>
<gene>
    <name evidence="3" type="ORF">HLH25_10685</name>
    <name evidence="2" type="ORF">HLH26_09865</name>
</gene>
<comment type="caution">
    <text evidence="2">The sequence shown here is derived from an EMBL/GenBank/DDBJ whole genome shotgun (WGS) entry which is preliminary data.</text>
</comment>
<proteinExistence type="predicted"/>
<name>A0A7W4IL28_9PROT</name>